<sequence>MLSLIDGSYYNTNKWISETLLRIAMKKFDELFTAKVKQLDPKRYPFEFTWTALFKKTRLHYIDTQRTAFDLKTGVEVGIFANPDPELRQKIDLNTVTLFPDTGLPGMYKMHKFTHNVYLCYKAKNGRIVAREIHVRVTKRWAVDMYGRRFSRKTGECFDDEKLWIETSTAKPWSPIYE</sequence>
<evidence type="ECO:0000313" key="2">
    <source>
        <dbReference type="Proteomes" id="UP000322055"/>
    </source>
</evidence>
<evidence type="ECO:0000313" key="1">
    <source>
        <dbReference type="EMBL" id="QEG13857.1"/>
    </source>
</evidence>
<dbReference type="Proteomes" id="UP000322055">
    <property type="component" value="Segment"/>
</dbReference>
<organism evidence="1 2">
    <name type="scientific">Erwinia phage vB_EamM_TropicalSun</name>
    <dbReference type="NCBI Taxonomy" id="2591372"/>
    <lineage>
        <taxon>Viruses</taxon>
        <taxon>Duplodnaviria</taxon>
        <taxon>Heunggongvirae</taxon>
        <taxon>Uroviricota</taxon>
        <taxon>Caudoviricetes</taxon>
        <taxon>Lindbergviridae</taxon>
        <taxon>Myosmarvirus</taxon>
        <taxon>Myosmarvirus myosmar</taxon>
    </lineage>
</organism>
<gene>
    <name evidence="1" type="ORF">TROPICALSUN_67</name>
</gene>
<proteinExistence type="predicted"/>
<reference evidence="1 2" key="1">
    <citation type="submission" date="2019-06" db="EMBL/GenBank/DDBJ databases">
        <authorList>
            <person name="Handoko Y.A."/>
            <person name="Wardani A.K."/>
            <person name="Sutrisno A."/>
            <person name="Widjanarko S.B."/>
            <person name="Sharma R."/>
            <person name="Grose J.H."/>
        </authorList>
    </citation>
    <scope>NUCLEOTIDE SEQUENCE [LARGE SCALE GENOMIC DNA]</scope>
</reference>
<protein>
    <submittedName>
        <fullName evidence="1">Uncharacterized protein</fullName>
    </submittedName>
</protein>
<dbReference type="EMBL" id="MN013090">
    <property type="protein sequence ID" value="QEG13857.1"/>
    <property type="molecule type" value="Genomic_DNA"/>
</dbReference>
<accession>A0A5B9NI21</accession>
<name>A0A5B9NI21_9CAUD</name>